<feature type="region of interest" description="Disordered" evidence="1">
    <location>
        <begin position="1"/>
        <end position="36"/>
    </location>
</feature>
<gene>
    <name evidence="2" type="ORF">POM88_046114</name>
</gene>
<proteinExistence type="predicted"/>
<keyword evidence="3" id="KW-1185">Reference proteome</keyword>
<sequence length="138" mass="15985">MPTPEEQKAMILKWREETAAKSGKQREKERLEAEAQARAKKMEEDLAKLEAVKRRRAELNAEEKVKTQEEWESEEEESILSSIGGFYAINRRGQVLLAIVNESTIVPFVSGQNFLVTSFLWIILNLNCKKYDHVCSWK</sequence>
<dbReference type="AlphaFoldDB" id="A0AAD8H690"/>
<evidence type="ECO:0000256" key="1">
    <source>
        <dbReference type="SAM" id="MobiDB-lite"/>
    </source>
</evidence>
<evidence type="ECO:0000313" key="2">
    <source>
        <dbReference type="EMBL" id="KAK1361640.1"/>
    </source>
</evidence>
<organism evidence="2 3">
    <name type="scientific">Heracleum sosnowskyi</name>
    <dbReference type="NCBI Taxonomy" id="360622"/>
    <lineage>
        <taxon>Eukaryota</taxon>
        <taxon>Viridiplantae</taxon>
        <taxon>Streptophyta</taxon>
        <taxon>Embryophyta</taxon>
        <taxon>Tracheophyta</taxon>
        <taxon>Spermatophyta</taxon>
        <taxon>Magnoliopsida</taxon>
        <taxon>eudicotyledons</taxon>
        <taxon>Gunneridae</taxon>
        <taxon>Pentapetalae</taxon>
        <taxon>asterids</taxon>
        <taxon>campanulids</taxon>
        <taxon>Apiales</taxon>
        <taxon>Apiaceae</taxon>
        <taxon>Apioideae</taxon>
        <taxon>apioid superclade</taxon>
        <taxon>Tordylieae</taxon>
        <taxon>Tordyliinae</taxon>
        <taxon>Heracleum</taxon>
    </lineage>
</organism>
<protein>
    <submittedName>
        <fullName evidence="2">Uncharacterized protein</fullName>
    </submittedName>
</protein>
<reference evidence="2" key="1">
    <citation type="submission" date="2023-02" db="EMBL/GenBank/DDBJ databases">
        <title>Genome of toxic invasive species Heracleum sosnowskyi carries increased number of genes despite the absence of recent whole-genome duplications.</title>
        <authorList>
            <person name="Schelkunov M."/>
            <person name="Shtratnikova V."/>
            <person name="Makarenko M."/>
            <person name="Klepikova A."/>
            <person name="Omelchenko D."/>
            <person name="Novikova G."/>
            <person name="Obukhova E."/>
            <person name="Bogdanov V."/>
            <person name="Penin A."/>
            <person name="Logacheva M."/>
        </authorList>
    </citation>
    <scope>NUCLEOTIDE SEQUENCE</scope>
    <source>
        <strain evidence="2">Hsosn_3</strain>
        <tissue evidence="2">Leaf</tissue>
    </source>
</reference>
<accession>A0AAD8H690</accession>
<reference evidence="2" key="2">
    <citation type="submission" date="2023-05" db="EMBL/GenBank/DDBJ databases">
        <authorList>
            <person name="Schelkunov M.I."/>
        </authorList>
    </citation>
    <scope>NUCLEOTIDE SEQUENCE</scope>
    <source>
        <strain evidence="2">Hsosn_3</strain>
        <tissue evidence="2">Leaf</tissue>
    </source>
</reference>
<dbReference type="EMBL" id="JAUIZM010000010">
    <property type="protein sequence ID" value="KAK1361640.1"/>
    <property type="molecule type" value="Genomic_DNA"/>
</dbReference>
<evidence type="ECO:0000313" key="3">
    <source>
        <dbReference type="Proteomes" id="UP001237642"/>
    </source>
</evidence>
<dbReference type="Proteomes" id="UP001237642">
    <property type="component" value="Unassembled WGS sequence"/>
</dbReference>
<comment type="caution">
    <text evidence="2">The sequence shown here is derived from an EMBL/GenBank/DDBJ whole genome shotgun (WGS) entry which is preliminary data.</text>
</comment>
<name>A0AAD8H690_9APIA</name>